<dbReference type="PROSITE" id="PS00108">
    <property type="entry name" value="PROTEIN_KINASE_ST"/>
    <property type="match status" value="1"/>
</dbReference>
<dbReference type="PROSITE" id="PS50005">
    <property type="entry name" value="TPR"/>
    <property type="match status" value="1"/>
</dbReference>
<dbReference type="InterPro" id="IPR008271">
    <property type="entry name" value="Ser/Thr_kinase_AS"/>
</dbReference>
<gene>
    <name evidence="9" type="ORF">GTZ93_14925</name>
</gene>
<accession>A0A7X4Y921</accession>
<evidence type="ECO:0000259" key="8">
    <source>
        <dbReference type="PROSITE" id="PS50011"/>
    </source>
</evidence>
<dbReference type="Pfam" id="PF00069">
    <property type="entry name" value="Pkinase"/>
    <property type="match status" value="1"/>
</dbReference>
<dbReference type="Gene3D" id="3.30.200.20">
    <property type="entry name" value="Phosphorylase Kinase, domain 1"/>
    <property type="match status" value="1"/>
</dbReference>
<keyword evidence="2 6" id="KW-0547">Nucleotide-binding</keyword>
<evidence type="ECO:0000313" key="10">
    <source>
        <dbReference type="Proteomes" id="UP000537825"/>
    </source>
</evidence>
<dbReference type="SUPFAM" id="SSF48452">
    <property type="entry name" value="TPR-like"/>
    <property type="match status" value="2"/>
</dbReference>
<dbReference type="GO" id="GO:0005524">
    <property type="term" value="F:ATP binding"/>
    <property type="evidence" value="ECO:0007669"/>
    <property type="project" value="UniProtKB-UniRule"/>
</dbReference>
<feature type="region of interest" description="Disordered" evidence="7">
    <location>
        <begin position="1"/>
        <end position="60"/>
    </location>
</feature>
<dbReference type="InterPro" id="IPR011990">
    <property type="entry name" value="TPR-like_helical_dom_sf"/>
</dbReference>
<dbReference type="InterPro" id="IPR011009">
    <property type="entry name" value="Kinase-like_dom_sf"/>
</dbReference>
<evidence type="ECO:0000256" key="4">
    <source>
        <dbReference type="ARBA" id="ARBA00022840"/>
    </source>
</evidence>
<dbReference type="InterPro" id="IPR017441">
    <property type="entry name" value="Protein_kinase_ATP_BS"/>
</dbReference>
<dbReference type="Gene3D" id="1.25.40.10">
    <property type="entry name" value="Tetratricopeptide repeat domain"/>
    <property type="match status" value="2"/>
</dbReference>
<evidence type="ECO:0000256" key="3">
    <source>
        <dbReference type="ARBA" id="ARBA00022777"/>
    </source>
</evidence>
<dbReference type="Gene3D" id="1.10.510.10">
    <property type="entry name" value="Transferase(Phosphotransferase) domain 1"/>
    <property type="match status" value="1"/>
</dbReference>
<comment type="caution">
    <text evidence="9">The sequence shown here is derived from an EMBL/GenBank/DDBJ whole genome shotgun (WGS) entry which is preliminary data.</text>
</comment>
<sequence>MANRHDRDDGPSAPGSAPRVSTSRETYGTGRGSAPATGRGGAEASAPSRGAGGGESQRLSSRQVGRFVPLKVLGQGGMGVVYAAYDPDLDRKVALKLLRVKGGHEDLEQGRARLLREAQAMARISHPNVIPVFEVGQWDHQVYVAMALVDGGTLRDWTKAKPRSWQELLDKYLAAGRGLEAAHTAGLVHRDFKPANVLVGKDGRVYVTDFGLARPMGEAEDDDEDGERTRPVGDDSPLNSQLTQAGLVMGTPAYMSPEQFRGELLDSRSDQFSFCAALYRALYGIRPFDPDELSRVASQLRPQGGADDEPGVTGAAAVQVLPPSPILEPPRESKVPAWVRRALMKGLSLEPRDRFRSMAELLTVLGQRERRALLQRRAGAAVAATVVLGVAGGVAWSRSQVCEGAPALVAERWGPDAREKVMQSFLATKSPVAQDMARRVGVVLDGYGAEWAKQHTAACEDTRVREVQTEELLSQRFVCLERRRKDLGALVATLQTADVALVDKSLDAAYALPSPGDCADVESLTELQPRPADPARRVELDALEGTLAEVKARVDLSRMPKALEMAKAAEARVMATGYLPLMAELRFHLGWAQAVLGDKAAGGAVLEQAVYDAEAGRADRLAVSVMNKLLYVDGEQEQFALAQRWGRLGEATLKRVGGDAVLESDLKVNAANLALMQDHPDDALKLLEQASGLLAKALPEGHPKRARVAFTLGRTLLETGKSAQAVTVLKDALAQTEKAVGPVHLDTARRHQALSMALREQRDFTGALEHARVSVSLHRTLLGNESVKLAEALDEEGMSLLALKRYPDALRDYEEALKVKEAKLGAEDELVYYSLDGVGQAQLGLGRTRDAIASLKQALSFKDVQEDSLGESGFALAQALWTEGEESEARDAASQALARFRSAGRTAQSKEVEAWLSARPAPVVKAKAVPVSAGRGGKRRR</sequence>
<dbReference type="Pfam" id="PF13424">
    <property type="entry name" value="TPR_12"/>
    <property type="match status" value="2"/>
</dbReference>
<feature type="domain" description="Protein kinase" evidence="8">
    <location>
        <begin position="67"/>
        <end position="374"/>
    </location>
</feature>
<dbReference type="Pfam" id="PF13374">
    <property type="entry name" value="TPR_10"/>
    <property type="match status" value="1"/>
</dbReference>
<feature type="region of interest" description="Disordered" evidence="7">
    <location>
        <begin position="215"/>
        <end position="240"/>
    </location>
</feature>
<dbReference type="AlphaFoldDB" id="A0A7X4Y921"/>
<organism evidence="9 10">
    <name type="scientific">Corallococcus exiguus</name>
    <dbReference type="NCBI Taxonomy" id="83462"/>
    <lineage>
        <taxon>Bacteria</taxon>
        <taxon>Pseudomonadati</taxon>
        <taxon>Myxococcota</taxon>
        <taxon>Myxococcia</taxon>
        <taxon>Myxococcales</taxon>
        <taxon>Cystobacterineae</taxon>
        <taxon>Myxococcaceae</taxon>
        <taxon>Corallococcus</taxon>
    </lineage>
</organism>
<dbReference type="PROSITE" id="PS00107">
    <property type="entry name" value="PROTEIN_KINASE_ATP"/>
    <property type="match status" value="1"/>
</dbReference>
<evidence type="ECO:0000256" key="5">
    <source>
        <dbReference type="PROSITE-ProRule" id="PRU00339"/>
    </source>
</evidence>
<keyword evidence="3 9" id="KW-0418">Kinase</keyword>
<dbReference type="RefSeq" id="WP_161662824.1">
    <property type="nucleotide sequence ID" value="NZ_JAAAPK010000003.1"/>
</dbReference>
<dbReference type="PANTHER" id="PTHR43289:SF6">
    <property type="entry name" value="SERINE_THREONINE-PROTEIN KINASE NEKL-3"/>
    <property type="match status" value="1"/>
</dbReference>
<dbReference type="Proteomes" id="UP000537825">
    <property type="component" value="Unassembled WGS sequence"/>
</dbReference>
<protein>
    <submittedName>
        <fullName evidence="9">Protein kinase</fullName>
    </submittedName>
</protein>
<evidence type="ECO:0000256" key="2">
    <source>
        <dbReference type="ARBA" id="ARBA00022741"/>
    </source>
</evidence>
<dbReference type="SUPFAM" id="SSF56112">
    <property type="entry name" value="Protein kinase-like (PK-like)"/>
    <property type="match status" value="1"/>
</dbReference>
<evidence type="ECO:0000256" key="6">
    <source>
        <dbReference type="PROSITE-ProRule" id="PRU10141"/>
    </source>
</evidence>
<keyword evidence="4 6" id="KW-0067">ATP-binding</keyword>
<dbReference type="SMART" id="SM00028">
    <property type="entry name" value="TPR"/>
    <property type="match status" value="5"/>
</dbReference>
<dbReference type="PROSITE" id="PS50011">
    <property type="entry name" value="PROTEIN_KINASE_DOM"/>
    <property type="match status" value="1"/>
</dbReference>
<dbReference type="InterPro" id="IPR019734">
    <property type="entry name" value="TPR_rpt"/>
</dbReference>
<keyword evidence="1" id="KW-0808">Transferase</keyword>
<reference evidence="9 10" key="1">
    <citation type="submission" date="2020-01" db="EMBL/GenBank/DDBJ databases">
        <title>The draft genome sequence of Corallococcus exiguus DSM 14696.</title>
        <authorList>
            <person name="Zhang X."/>
            <person name="Zhu H."/>
        </authorList>
    </citation>
    <scope>NUCLEOTIDE SEQUENCE [LARGE SCALE GENOMIC DNA]</scope>
    <source>
        <strain evidence="9 10">DSM 14696</strain>
    </source>
</reference>
<feature type="binding site" evidence="6">
    <location>
        <position position="96"/>
    </location>
    <ligand>
        <name>ATP</name>
        <dbReference type="ChEBI" id="CHEBI:30616"/>
    </ligand>
</feature>
<dbReference type="PANTHER" id="PTHR43289">
    <property type="entry name" value="MITOGEN-ACTIVATED PROTEIN KINASE KINASE KINASE 20-RELATED"/>
    <property type="match status" value="1"/>
</dbReference>
<evidence type="ECO:0000256" key="1">
    <source>
        <dbReference type="ARBA" id="ARBA00022679"/>
    </source>
</evidence>
<dbReference type="InterPro" id="IPR000719">
    <property type="entry name" value="Prot_kinase_dom"/>
</dbReference>
<keyword evidence="10" id="KW-1185">Reference proteome</keyword>
<feature type="repeat" description="TPR" evidence="5">
    <location>
        <begin position="790"/>
        <end position="823"/>
    </location>
</feature>
<evidence type="ECO:0000313" key="9">
    <source>
        <dbReference type="EMBL" id="NBC41123.1"/>
    </source>
</evidence>
<name>A0A7X4Y921_9BACT</name>
<feature type="compositionally biased region" description="Basic and acidic residues" evidence="7">
    <location>
        <begin position="1"/>
        <end position="10"/>
    </location>
</feature>
<dbReference type="GO" id="GO:0004674">
    <property type="term" value="F:protein serine/threonine kinase activity"/>
    <property type="evidence" value="ECO:0007669"/>
    <property type="project" value="TreeGrafter"/>
</dbReference>
<keyword evidence="5" id="KW-0802">TPR repeat</keyword>
<evidence type="ECO:0000256" key="7">
    <source>
        <dbReference type="SAM" id="MobiDB-lite"/>
    </source>
</evidence>
<dbReference type="EMBL" id="JAAAPK010000003">
    <property type="protein sequence ID" value="NBC41123.1"/>
    <property type="molecule type" value="Genomic_DNA"/>
</dbReference>
<proteinExistence type="predicted"/>
<dbReference type="CDD" id="cd14014">
    <property type="entry name" value="STKc_PknB_like"/>
    <property type="match status" value="1"/>
</dbReference>